<evidence type="ECO:0000256" key="2">
    <source>
        <dbReference type="ARBA" id="ARBA00022670"/>
    </source>
</evidence>
<evidence type="ECO:0000256" key="1">
    <source>
        <dbReference type="ARBA" id="ARBA00007074"/>
    </source>
</evidence>
<name>A0ABY7T9C6_9SPHI</name>
<feature type="domain" description="NlpC/P60" evidence="6">
    <location>
        <begin position="51"/>
        <end position="181"/>
    </location>
</feature>
<dbReference type="PANTHER" id="PTHR47053">
    <property type="entry name" value="MUREIN DD-ENDOPEPTIDASE MEPH-RELATED"/>
    <property type="match status" value="1"/>
</dbReference>
<proteinExistence type="inferred from homology"/>
<organism evidence="7 8">
    <name type="scientific">Mucilaginibacter jinjuensis</name>
    <dbReference type="NCBI Taxonomy" id="1176721"/>
    <lineage>
        <taxon>Bacteria</taxon>
        <taxon>Pseudomonadati</taxon>
        <taxon>Bacteroidota</taxon>
        <taxon>Sphingobacteriia</taxon>
        <taxon>Sphingobacteriales</taxon>
        <taxon>Sphingobacteriaceae</taxon>
        <taxon>Mucilaginibacter</taxon>
    </lineage>
</organism>
<evidence type="ECO:0000313" key="8">
    <source>
        <dbReference type="Proteomes" id="UP001216139"/>
    </source>
</evidence>
<evidence type="ECO:0000256" key="4">
    <source>
        <dbReference type="ARBA" id="ARBA00022807"/>
    </source>
</evidence>
<keyword evidence="2" id="KW-0645">Protease</keyword>
<dbReference type="Gene3D" id="3.90.1720.10">
    <property type="entry name" value="endopeptidase domain like (from Nostoc punctiforme)"/>
    <property type="match status" value="1"/>
</dbReference>
<comment type="similarity">
    <text evidence="1">Belongs to the peptidase C40 family.</text>
</comment>
<dbReference type="InterPro" id="IPR051202">
    <property type="entry name" value="Peptidase_C40"/>
</dbReference>
<sequence>MKLNCWLYILVIGILSCNDPDNASATADTNTSIDSIHHQTSQPATTISTGKTQPAELISFAESLIGTPYQYGSSNPQQGLDCSGFVTYVFTHFGITVPRSSVDFTNVQREIDIADAKPGDLILFTGTDSTIRTVGHMGIIVSNINNDIAFIHSTSGKAYGVTETTLKPHYLGRYVKTIRIFPQNDR</sequence>
<dbReference type="PROSITE" id="PS51935">
    <property type="entry name" value="NLPC_P60"/>
    <property type="match status" value="1"/>
</dbReference>
<keyword evidence="4" id="KW-0788">Thiol protease</keyword>
<dbReference type="Pfam" id="PF00877">
    <property type="entry name" value="NLPC_P60"/>
    <property type="match status" value="1"/>
</dbReference>
<evidence type="ECO:0000259" key="6">
    <source>
        <dbReference type="PROSITE" id="PS51935"/>
    </source>
</evidence>
<feature type="region of interest" description="Disordered" evidence="5">
    <location>
        <begin position="26"/>
        <end position="47"/>
    </location>
</feature>
<dbReference type="Proteomes" id="UP001216139">
    <property type="component" value="Chromosome"/>
</dbReference>
<dbReference type="InterPro" id="IPR038765">
    <property type="entry name" value="Papain-like_cys_pep_sf"/>
</dbReference>
<reference evidence="7 8" key="1">
    <citation type="submission" date="2023-02" db="EMBL/GenBank/DDBJ databases">
        <title>Genome sequence of Mucilaginibacter jinjuensis strain KACC 16571.</title>
        <authorList>
            <person name="Kim S."/>
            <person name="Heo J."/>
            <person name="Kwon S.-W."/>
        </authorList>
    </citation>
    <scope>NUCLEOTIDE SEQUENCE [LARGE SCALE GENOMIC DNA]</scope>
    <source>
        <strain evidence="7 8">KACC 16571</strain>
    </source>
</reference>
<protein>
    <submittedName>
        <fullName evidence="7">NlpC/P60 family protein</fullName>
    </submittedName>
</protein>
<dbReference type="PANTHER" id="PTHR47053:SF1">
    <property type="entry name" value="MUREIN DD-ENDOPEPTIDASE MEPH-RELATED"/>
    <property type="match status" value="1"/>
</dbReference>
<keyword evidence="8" id="KW-1185">Reference proteome</keyword>
<dbReference type="SUPFAM" id="SSF54001">
    <property type="entry name" value="Cysteine proteinases"/>
    <property type="match status" value="1"/>
</dbReference>
<accession>A0ABY7T9C6</accession>
<evidence type="ECO:0000256" key="5">
    <source>
        <dbReference type="SAM" id="MobiDB-lite"/>
    </source>
</evidence>
<dbReference type="PROSITE" id="PS51257">
    <property type="entry name" value="PROKAR_LIPOPROTEIN"/>
    <property type="match status" value="1"/>
</dbReference>
<gene>
    <name evidence="7" type="ORF">PQO05_00970</name>
</gene>
<dbReference type="RefSeq" id="WP_273630767.1">
    <property type="nucleotide sequence ID" value="NZ_CP117167.1"/>
</dbReference>
<evidence type="ECO:0000256" key="3">
    <source>
        <dbReference type="ARBA" id="ARBA00022801"/>
    </source>
</evidence>
<keyword evidence="3" id="KW-0378">Hydrolase</keyword>
<evidence type="ECO:0000313" key="7">
    <source>
        <dbReference type="EMBL" id="WCT12501.1"/>
    </source>
</evidence>
<dbReference type="InterPro" id="IPR000064">
    <property type="entry name" value="NLP_P60_dom"/>
</dbReference>
<dbReference type="EMBL" id="CP117167">
    <property type="protein sequence ID" value="WCT12501.1"/>
    <property type="molecule type" value="Genomic_DNA"/>
</dbReference>